<accession>A0A8J3FX01</accession>
<organism evidence="4 5">
    <name type="scientific">Longimycelium tulufanense</name>
    <dbReference type="NCBI Taxonomy" id="907463"/>
    <lineage>
        <taxon>Bacteria</taxon>
        <taxon>Bacillati</taxon>
        <taxon>Actinomycetota</taxon>
        <taxon>Actinomycetes</taxon>
        <taxon>Pseudonocardiales</taxon>
        <taxon>Pseudonocardiaceae</taxon>
        <taxon>Longimycelium</taxon>
    </lineage>
</organism>
<dbReference type="InterPro" id="IPR058488">
    <property type="entry name" value="DUF8175"/>
</dbReference>
<dbReference type="AlphaFoldDB" id="A0A8J3FX01"/>
<dbReference type="EMBL" id="BMMK01000054">
    <property type="protein sequence ID" value="GGM81980.1"/>
    <property type="molecule type" value="Genomic_DNA"/>
</dbReference>
<feature type="transmembrane region" description="Helical" evidence="2">
    <location>
        <begin position="20"/>
        <end position="38"/>
    </location>
</feature>
<keyword evidence="2" id="KW-1133">Transmembrane helix</keyword>
<evidence type="ECO:0000256" key="1">
    <source>
        <dbReference type="SAM" id="MobiDB-lite"/>
    </source>
</evidence>
<evidence type="ECO:0000259" key="3">
    <source>
        <dbReference type="Pfam" id="PF26526"/>
    </source>
</evidence>
<name>A0A8J3FX01_9PSEU</name>
<feature type="compositionally biased region" description="Low complexity" evidence="1">
    <location>
        <begin position="43"/>
        <end position="76"/>
    </location>
</feature>
<dbReference type="RefSeq" id="WP_189061869.1">
    <property type="nucleotide sequence ID" value="NZ_BMMK01000054.1"/>
</dbReference>
<feature type="region of interest" description="Disordered" evidence="1">
    <location>
        <begin position="43"/>
        <end position="81"/>
    </location>
</feature>
<sequence length="243" mass="25497">MSDPTAEGDERNPWTRSGFLLSAGVVGLLLVLLVVVLVETSTTNNGQAQPQPPAGTAGPAVSAPTRPAGPGPTTIPATPPQDVSWQLYRSVALPVSASAGPHEITDSAATVYAHTPTGALMAAAHIPVRKLIAPDWRRVVAEQVADGPGRDAYVKLREQVTNDTVTPGMLGQIAGYKFVHYSPDTATIQIVTRFATKGTLQLTTLTVTWQDGDWRLVLQPDGADSPTAQSLNSLAGFTEWGGV</sequence>
<evidence type="ECO:0000313" key="4">
    <source>
        <dbReference type="EMBL" id="GGM81980.1"/>
    </source>
</evidence>
<keyword evidence="2" id="KW-0812">Transmembrane</keyword>
<gene>
    <name evidence="4" type="ORF">GCM10012275_60740</name>
</gene>
<dbReference type="Pfam" id="PF26526">
    <property type="entry name" value="DUF8175"/>
    <property type="match status" value="1"/>
</dbReference>
<protein>
    <recommendedName>
        <fullName evidence="3">DUF8175 domain-containing protein</fullName>
    </recommendedName>
</protein>
<reference evidence="4" key="1">
    <citation type="journal article" date="2014" name="Int. J. Syst. Evol. Microbiol.">
        <title>Complete genome sequence of Corynebacterium casei LMG S-19264T (=DSM 44701T), isolated from a smear-ripened cheese.</title>
        <authorList>
            <consortium name="US DOE Joint Genome Institute (JGI-PGF)"/>
            <person name="Walter F."/>
            <person name="Albersmeier A."/>
            <person name="Kalinowski J."/>
            <person name="Ruckert C."/>
        </authorList>
    </citation>
    <scope>NUCLEOTIDE SEQUENCE</scope>
    <source>
        <strain evidence="4">CGMCC 4.5737</strain>
    </source>
</reference>
<dbReference type="Proteomes" id="UP000637578">
    <property type="component" value="Unassembled WGS sequence"/>
</dbReference>
<reference evidence="4" key="2">
    <citation type="submission" date="2020-09" db="EMBL/GenBank/DDBJ databases">
        <authorList>
            <person name="Sun Q."/>
            <person name="Zhou Y."/>
        </authorList>
    </citation>
    <scope>NUCLEOTIDE SEQUENCE</scope>
    <source>
        <strain evidence="4">CGMCC 4.5737</strain>
    </source>
</reference>
<keyword evidence="2" id="KW-0472">Membrane</keyword>
<proteinExistence type="predicted"/>
<evidence type="ECO:0000313" key="5">
    <source>
        <dbReference type="Proteomes" id="UP000637578"/>
    </source>
</evidence>
<comment type="caution">
    <text evidence="4">The sequence shown here is derived from an EMBL/GenBank/DDBJ whole genome shotgun (WGS) entry which is preliminary data.</text>
</comment>
<evidence type="ECO:0000256" key="2">
    <source>
        <dbReference type="SAM" id="Phobius"/>
    </source>
</evidence>
<keyword evidence="5" id="KW-1185">Reference proteome</keyword>
<feature type="domain" description="DUF8175" evidence="3">
    <location>
        <begin position="49"/>
        <end position="238"/>
    </location>
</feature>